<dbReference type="eggNOG" id="COG0475">
    <property type="taxonomic scope" value="Bacteria"/>
</dbReference>
<accession>D9QU46</accession>
<evidence type="ECO:0000256" key="1">
    <source>
        <dbReference type="ARBA" id="ARBA00004141"/>
    </source>
</evidence>
<dbReference type="Pfam" id="PF00999">
    <property type="entry name" value="Na_H_Exchanger"/>
    <property type="match status" value="1"/>
</dbReference>
<dbReference type="STRING" id="574087.Acear_0290"/>
<feature type="transmembrane region" description="Helical" evidence="5">
    <location>
        <begin position="118"/>
        <end position="138"/>
    </location>
</feature>
<keyword evidence="2 5" id="KW-0812">Transmembrane</keyword>
<reference evidence="7 8" key="1">
    <citation type="journal article" date="2010" name="Stand. Genomic Sci.">
        <title>Complete genome sequence of Acetohalobium arabaticum type strain (Z-7288).</title>
        <authorList>
            <person name="Sikorski J."/>
            <person name="Lapidus A."/>
            <person name="Chertkov O."/>
            <person name="Lucas S."/>
            <person name="Copeland A."/>
            <person name="Glavina Del Rio T."/>
            <person name="Nolan M."/>
            <person name="Tice H."/>
            <person name="Cheng J.F."/>
            <person name="Han C."/>
            <person name="Brambilla E."/>
            <person name="Pitluck S."/>
            <person name="Liolios K."/>
            <person name="Ivanova N."/>
            <person name="Mavromatis K."/>
            <person name="Mikhailova N."/>
            <person name="Pati A."/>
            <person name="Bruce D."/>
            <person name="Detter C."/>
            <person name="Tapia R."/>
            <person name="Goodwin L."/>
            <person name="Chen A."/>
            <person name="Palaniappan K."/>
            <person name="Land M."/>
            <person name="Hauser L."/>
            <person name="Chang Y.J."/>
            <person name="Jeffries C.D."/>
            <person name="Rohde M."/>
            <person name="Goker M."/>
            <person name="Spring S."/>
            <person name="Woyke T."/>
            <person name="Bristow J."/>
            <person name="Eisen J.A."/>
            <person name="Markowitz V."/>
            <person name="Hugenholtz P."/>
            <person name="Kyrpides N.C."/>
            <person name="Klenk H.P."/>
        </authorList>
    </citation>
    <scope>NUCLEOTIDE SEQUENCE [LARGE SCALE GENOMIC DNA]</scope>
    <source>
        <strain evidence="8">ATCC 49924 / DSM 5501 / Z-7288</strain>
    </source>
</reference>
<organism evidence="7 8">
    <name type="scientific">Acetohalobium arabaticum (strain ATCC 49924 / DSM 5501 / Z-7288)</name>
    <dbReference type="NCBI Taxonomy" id="574087"/>
    <lineage>
        <taxon>Bacteria</taxon>
        <taxon>Bacillati</taxon>
        <taxon>Bacillota</taxon>
        <taxon>Clostridia</taxon>
        <taxon>Halanaerobiales</taxon>
        <taxon>Halobacteroidaceae</taxon>
        <taxon>Acetohalobium</taxon>
    </lineage>
</organism>
<dbReference type="HOGENOM" id="CLU_031031_2_1_9"/>
<evidence type="ECO:0000256" key="4">
    <source>
        <dbReference type="ARBA" id="ARBA00023136"/>
    </source>
</evidence>
<protein>
    <submittedName>
        <fullName evidence="7">Sodium/hydrogen exchanger</fullName>
    </submittedName>
</protein>
<feature type="transmembrane region" description="Helical" evidence="5">
    <location>
        <begin position="144"/>
        <end position="166"/>
    </location>
</feature>
<feature type="transmembrane region" description="Helical" evidence="5">
    <location>
        <begin position="393"/>
        <end position="413"/>
    </location>
</feature>
<keyword evidence="8" id="KW-1185">Reference proteome</keyword>
<feature type="transmembrane region" description="Helical" evidence="5">
    <location>
        <begin position="89"/>
        <end position="106"/>
    </location>
</feature>
<evidence type="ECO:0000313" key="8">
    <source>
        <dbReference type="Proteomes" id="UP000001661"/>
    </source>
</evidence>
<dbReference type="AlphaFoldDB" id="D9QU46"/>
<evidence type="ECO:0000259" key="6">
    <source>
        <dbReference type="Pfam" id="PF00999"/>
    </source>
</evidence>
<dbReference type="RefSeq" id="WP_013277285.1">
    <property type="nucleotide sequence ID" value="NC_014378.1"/>
</dbReference>
<feature type="transmembrane region" description="Helical" evidence="5">
    <location>
        <begin position="362"/>
        <end position="381"/>
    </location>
</feature>
<proteinExistence type="predicted"/>
<dbReference type="GO" id="GO:0015297">
    <property type="term" value="F:antiporter activity"/>
    <property type="evidence" value="ECO:0007669"/>
    <property type="project" value="InterPro"/>
</dbReference>
<sequence length="434" mass="46632">MTGEITEGLYQIQEWFVLNQVGDKVIYLIGLLIFLAWLVVLIAKKTKVPIVVGYVFLGILLSVELINQIPFLTKAQKSWYEFLIESFDYIPQLALAFIAFTIGSELSIKVLKNLGKKILYVVVLEAFGAFILVTLGILAIGQPLYLALLFGSIASATAPAATVMVLKEYDAEGVLTSMILAIVGIDDAVALIIFSLIKPIALILYSGNGNLSLINSMLLPLVEIGGSIALGLLLGYLSQKVLVGFEDKTKKVMTVTTTIVGGSAVAILVELSPLITNMAIGFAYRNFAHKNLGIKDYLDTLTIPLYALFFILAGTEIRFTGIASVSFLTVAFTYTIARLIGKIGGASLGASLSNAPEKVKKYVGFGLLPQSGVAIALAYTVQKSFSEAPKVGLLVFNTLLFTSALTEVFGPLATKHAIFQAGEAQQEIQQDQPS</sequence>
<feature type="transmembrane region" description="Helical" evidence="5">
    <location>
        <begin position="178"/>
        <end position="197"/>
    </location>
</feature>
<keyword evidence="4 5" id="KW-0472">Membrane</keyword>
<dbReference type="KEGG" id="aar:Acear_0290"/>
<feature type="transmembrane region" description="Helical" evidence="5">
    <location>
        <begin position="258"/>
        <end position="283"/>
    </location>
</feature>
<dbReference type="GO" id="GO:0016020">
    <property type="term" value="C:membrane"/>
    <property type="evidence" value="ECO:0007669"/>
    <property type="project" value="UniProtKB-SubCell"/>
</dbReference>
<feature type="transmembrane region" description="Helical" evidence="5">
    <location>
        <begin position="303"/>
        <end position="332"/>
    </location>
</feature>
<evidence type="ECO:0000256" key="3">
    <source>
        <dbReference type="ARBA" id="ARBA00022989"/>
    </source>
</evidence>
<feature type="transmembrane region" description="Helical" evidence="5">
    <location>
        <begin position="217"/>
        <end position="237"/>
    </location>
</feature>
<evidence type="ECO:0000256" key="5">
    <source>
        <dbReference type="SAM" id="Phobius"/>
    </source>
</evidence>
<gene>
    <name evidence="7" type="ordered locus">Acear_0290</name>
</gene>
<name>D9QU46_ACEAZ</name>
<comment type="subcellular location">
    <subcellularLocation>
        <location evidence="1">Membrane</location>
        <topology evidence="1">Multi-pass membrane protein</topology>
    </subcellularLocation>
</comment>
<feature type="transmembrane region" description="Helical" evidence="5">
    <location>
        <begin position="50"/>
        <end position="69"/>
    </location>
</feature>
<evidence type="ECO:0000313" key="7">
    <source>
        <dbReference type="EMBL" id="ADL11839.1"/>
    </source>
</evidence>
<dbReference type="PANTHER" id="PTHR43021:SF2">
    <property type="entry name" value="CATION_H+ EXCHANGER DOMAIN-CONTAINING PROTEIN"/>
    <property type="match status" value="1"/>
</dbReference>
<dbReference type="InterPro" id="IPR038770">
    <property type="entry name" value="Na+/solute_symporter_sf"/>
</dbReference>
<keyword evidence="3 5" id="KW-1133">Transmembrane helix</keyword>
<dbReference type="EMBL" id="CP002105">
    <property type="protein sequence ID" value="ADL11839.1"/>
    <property type="molecule type" value="Genomic_DNA"/>
</dbReference>
<dbReference type="PANTHER" id="PTHR43021">
    <property type="entry name" value="NA(+)/H(+) ANTIPORTER-RELATED"/>
    <property type="match status" value="1"/>
</dbReference>
<feature type="transmembrane region" description="Helical" evidence="5">
    <location>
        <begin position="25"/>
        <end position="43"/>
    </location>
</feature>
<feature type="domain" description="Cation/H+ exchanger transmembrane" evidence="6">
    <location>
        <begin position="33"/>
        <end position="404"/>
    </location>
</feature>
<dbReference type="GO" id="GO:1902600">
    <property type="term" value="P:proton transmembrane transport"/>
    <property type="evidence" value="ECO:0007669"/>
    <property type="project" value="InterPro"/>
</dbReference>
<dbReference type="OrthoDB" id="9778229at2"/>
<dbReference type="InterPro" id="IPR006153">
    <property type="entry name" value="Cation/H_exchanger_TM"/>
</dbReference>
<dbReference type="Proteomes" id="UP000001661">
    <property type="component" value="Chromosome"/>
</dbReference>
<evidence type="ECO:0000256" key="2">
    <source>
        <dbReference type="ARBA" id="ARBA00022692"/>
    </source>
</evidence>
<dbReference type="Gene3D" id="1.20.1530.20">
    <property type="match status" value="1"/>
</dbReference>